<dbReference type="GO" id="GO:0061630">
    <property type="term" value="F:ubiquitin protein ligase activity"/>
    <property type="evidence" value="ECO:0007669"/>
    <property type="project" value="UniProtKB-EC"/>
</dbReference>
<dbReference type="EC" id="2.3.2.31" evidence="4"/>
<dbReference type="FunFam" id="1.20.120.1750:FF:000003">
    <property type="entry name" value="RBR-type E3 ubiquitin transferase"/>
    <property type="match status" value="1"/>
</dbReference>
<dbReference type="PROSITE" id="PS50089">
    <property type="entry name" value="ZF_RING_2"/>
    <property type="match status" value="1"/>
</dbReference>
<evidence type="ECO:0000256" key="14">
    <source>
        <dbReference type="PROSITE-ProRule" id="PRU00023"/>
    </source>
</evidence>
<comment type="catalytic activity">
    <reaction evidence="1">
        <text>[E2 ubiquitin-conjugating enzyme]-S-ubiquitinyl-L-cysteine + [acceptor protein]-L-lysine = [E2 ubiquitin-conjugating enzyme]-L-cysteine + [acceptor protein]-N(6)-ubiquitinyl-L-lysine.</text>
        <dbReference type="EC" id="2.3.2.31"/>
    </reaction>
</comment>
<gene>
    <name evidence="20" type="primary">LOC115578872</name>
</gene>
<evidence type="ECO:0000256" key="7">
    <source>
        <dbReference type="ARBA" id="ARBA00022737"/>
    </source>
</evidence>
<reference evidence="20" key="2">
    <citation type="submission" date="2025-08" db="UniProtKB">
        <authorList>
            <consortium name="Ensembl"/>
        </authorList>
    </citation>
    <scope>IDENTIFICATION</scope>
</reference>
<keyword evidence="9" id="KW-0833">Ubl conjugation pathway</keyword>
<evidence type="ECO:0000256" key="8">
    <source>
        <dbReference type="ARBA" id="ARBA00022771"/>
    </source>
</evidence>
<dbReference type="InterPro" id="IPR045840">
    <property type="entry name" value="Ariadne"/>
</dbReference>
<protein>
    <recommendedName>
        <fullName evidence="13">Ankyrin repeat and IBR domain-containing protein 1</fullName>
        <ecNumber evidence="4">2.3.2.31</ecNumber>
    </recommendedName>
</protein>
<dbReference type="InterPro" id="IPR001841">
    <property type="entry name" value="Znf_RING"/>
</dbReference>
<keyword evidence="21" id="KW-1185">Reference proteome</keyword>
<dbReference type="GeneTree" id="ENSGT00940000165758"/>
<dbReference type="InterPro" id="IPR047563">
    <property type="entry name" value="RING-HC_RBR_ANKIB1"/>
</dbReference>
<evidence type="ECO:0000256" key="4">
    <source>
        <dbReference type="ARBA" id="ARBA00012251"/>
    </source>
</evidence>
<feature type="region of interest" description="Disordered" evidence="17">
    <location>
        <begin position="772"/>
        <end position="805"/>
    </location>
</feature>
<dbReference type="PANTHER" id="PTHR11685">
    <property type="entry name" value="RBR FAMILY RING FINGER AND IBR DOMAIN-CONTAINING"/>
    <property type="match status" value="1"/>
</dbReference>
<feature type="domain" description="RING-type" evidence="19">
    <location>
        <begin position="326"/>
        <end position="564"/>
    </location>
</feature>
<dbReference type="Ensembl" id="ENSSAUT00010013243.1">
    <property type="protein sequence ID" value="ENSSAUP00010012458.1"/>
    <property type="gene ID" value="ENSSAUG00010005930.1"/>
</dbReference>
<feature type="compositionally biased region" description="Polar residues" evidence="17">
    <location>
        <begin position="1221"/>
        <end position="1231"/>
    </location>
</feature>
<feature type="compositionally biased region" description="Polar residues" evidence="17">
    <location>
        <begin position="1012"/>
        <end position="1035"/>
    </location>
</feature>
<dbReference type="FunFam" id="1.25.40.20:FF:000040">
    <property type="entry name" value="RBR-type E3 ubiquitin transferase"/>
    <property type="match status" value="1"/>
</dbReference>
<dbReference type="Proteomes" id="UP000472265">
    <property type="component" value="Chromosome 3"/>
</dbReference>
<dbReference type="CDD" id="cd20361">
    <property type="entry name" value="Rcat_RBR_ANKIB1"/>
    <property type="match status" value="1"/>
</dbReference>
<evidence type="ECO:0000256" key="10">
    <source>
        <dbReference type="ARBA" id="ARBA00022833"/>
    </source>
</evidence>
<keyword evidence="12 16" id="KW-0175">Coiled coil</keyword>
<evidence type="ECO:0000256" key="2">
    <source>
        <dbReference type="ARBA" id="ARBA00003976"/>
    </source>
</evidence>
<evidence type="ECO:0000256" key="17">
    <source>
        <dbReference type="SAM" id="MobiDB-lite"/>
    </source>
</evidence>
<dbReference type="SMART" id="SM00647">
    <property type="entry name" value="IBR"/>
    <property type="match status" value="2"/>
</dbReference>
<comment type="function">
    <text evidence="2">Might act as an E3 ubiquitin-protein ligase, or as part of E3 complex, which accepts ubiquitin from specific E2 ubiquitin-conjugating enzymes and then transfers it to substrates.</text>
</comment>
<name>A0A671UF52_SPAAU</name>
<dbReference type="InterPro" id="IPR013083">
    <property type="entry name" value="Znf_RING/FYVE/PHD"/>
</dbReference>
<dbReference type="Gene3D" id="1.25.40.20">
    <property type="entry name" value="Ankyrin repeat-containing domain"/>
    <property type="match status" value="1"/>
</dbReference>
<keyword evidence="7" id="KW-0677">Repeat</keyword>
<keyword evidence="11 14" id="KW-0040">ANK repeat</keyword>
<comment type="similarity">
    <text evidence="3">Belongs to the RBR family.</text>
</comment>
<keyword evidence="6" id="KW-0479">Metal-binding</keyword>
<dbReference type="Pfam" id="PF19422">
    <property type="entry name" value="Ariadne"/>
    <property type="match status" value="1"/>
</dbReference>
<dbReference type="SUPFAM" id="SSF57850">
    <property type="entry name" value="RING/U-box"/>
    <property type="match status" value="3"/>
</dbReference>
<dbReference type="InterPro" id="IPR047564">
    <property type="entry name" value="Rcat_RBR_ANKIB1"/>
</dbReference>
<dbReference type="InterPro" id="IPR002110">
    <property type="entry name" value="Ankyrin_rpt"/>
</dbReference>
<evidence type="ECO:0000256" key="11">
    <source>
        <dbReference type="ARBA" id="ARBA00023043"/>
    </source>
</evidence>
<dbReference type="InterPro" id="IPR002867">
    <property type="entry name" value="IBR_dom"/>
</dbReference>
<feature type="compositionally biased region" description="Polar residues" evidence="17">
    <location>
        <begin position="780"/>
        <end position="789"/>
    </location>
</feature>
<dbReference type="InterPro" id="IPR036770">
    <property type="entry name" value="Ankyrin_rpt-contain_sf"/>
</dbReference>
<organism evidence="20 21">
    <name type="scientific">Sparus aurata</name>
    <name type="common">Gilthead sea bream</name>
    <dbReference type="NCBI Taxonomy" id="8175"/>
    <lineage>
        <taxon>Eukaryota</taxon>
        <taxon>Metazoa</taxon>
        <taxon>Chordata</taxon>
        <taxon>Craniata</taxon>
        <taxon>Vertebrata</taxon>
        <taxon>Euteleostomi</taxon>
        <taxon>Actinopterygii</taxon>
        <taxon>Neopterygii</taxon>
        <taxon>Teleostei</taxon>
        <taxon>Neoteleostei</taxon>
        <taxon>Acanthomorphata</taxon>
        <taxon>Eupercaria</taxon>
        <taxon>Spariformes</taxon>
        <taxon>Sparidae</taxon>
        <taxon>Sparus</taxon>
    </lineage>
</organism>
<evidence type="ECO:0000259" key="19">
    <source>
        <dbReference type="PROSITE" id="PS51873"/>
    </source>
</evidence>
<dbReference type="GO" id="GO:0016567">
    <property type="term" value="P:protein ubiquitination"/>
    <property type="evidence" value="ECO:0007669"/>
    <property type="project" value="InterPro"/>
</dbReference>
<dbReference type="InterPro" id="IPR031127">
    <property type="entry name" value="E3_UB_ligase_RBR"/>
</dbReference>
<dbReference type="SMART" id="SM00248">
    <property type="entry name" value="ANK"/>
    <property type="match status" value="2"/>
</dbReference>
<dbReference type="InterPro" id="IPR044066">
    <property type="entry name" value="TRIAD_supradom"/>
</dbReference>
<keyword evidence="10" id="KW-0862">Zinc</keyword>
<evidence type="ECO:0000256" key="1">
    <source>
        <dbReference type="ARBA" id="ARBA00001798"/>
    </source>
</evidence>
<dbReference type="Pfam" id="PF00023">
    <property type="entry name" value="Ank"/>
    <property type="match status" value="1"/>
</dbReference>
<feature type="region of interest" description="Disordered" evidence="17">
    <location>
        <begin position="996"/>
        <end position="1035"/>
    </location>
</feature>
<feature type="region of interest" description="Disordered" evidence="17">
    <location>
        <begin position="860"/>
        <end position="886"/>
    </location>
</feature>
<evidence type="ECO:0000256" key="15">
    <source>
        <dbReference type="PROSITE-ProRule" id="PRU00175"/>
    </source>
</evidence>
<sequence>MGNTATKFRKALVGGDEALAWQLYEGNPQFRDGLDPNASYGEQYQHNTPLHYVCRHAMTRLLRSFLFSKEGNPNKRNVHNETCLHVLCQGPQILLLAEGALSPRLARPQRDEQRRADCLQMILSWTGARLEGGQYEKANVNATDNHHSTCLHYAASAGMKSCVELLIQSEADLFVEDEDKLTPCDHAERHHHTELALSLESQMVFSSSSAQQSNTDPYEGLKLQDLRRLKDMLIVETADMLQAPLFTAEALLRAHDWDREKLLEAWMSDAEGCCQRSGVAMPTPPPSGYNAWDTLPSPRTPRTPRSPLTLTLTSPTDSCLTPGEEGLSTCGICLCSISVFEDPVDMSCGHEFCRACWEGFLNVKIQEGDAHNIFCPAYECYQLVPVHVIESVVSREMDQRYLQFDIKAFVENNPAIRWCPAARCERAVRLTRPGPGDSDPQSFPLLPSPAVDCGKGHLFCWECLGEAHEPCDCQMWRNWLQKVTEMKPEELAGVSEAYEDAANCLWLLTNSKPCANCKSPIQKNEGCNHMQCAKCKYDFCWICLEEWKKHSSSTGGYYRCTRYEVIQQLEEQSKEMTVEAEKKHKSFQELDRFMHYYTRFKNHEHSYKLEQKLLKTAKEKMEQLSRAFICREGTSPDTRFIEDGVCELLKTRRVLKCSYPYGFFLQQGSTQKEIFELMQTDLEMVVEDLAQKVNRPYLRTPCHKIISAARLVQQKRQEFLASVARGVAPNDSPEPPRRNYPGGSWDWEYLGFASPEDYADIQYRRRHRPRRRGDMLSLHNLRSSSNTPETSRRSDNTGLSTQRHRPLGSIYNQTFQISPCFNASFCVPEAPERVEGRRRALGSLDEDDPNILLAIQLSLQEPGPPSSSFPASLLDPPRPPNRTDSTSHAELLELGDSLMKLGNITTPYDLDTHTQEQLCSHHTYSHSTLTAPYTIEPAYSDCSHRQDQNALSAPYMLDHITITDSRYDSKEQTYCHSAAYLAEAEHTASCALERTQNPAHPSSYNREHAATYDSTPKPDSSYTPCPEHSSSYTQERPATYALERPPKSDPQPPAQLCLPSPELEPELLLSPVIPPGGPFTPSDPQSLEALDPTASAQLLDNIMAWFNNNINPQNNPQSLALIPSPPTTESDSSPDTHTETESESQTSRDATPAPIWQPLEGEPEEDGGSASPCIGAALRTEGPKTSRPNTLDLENREVGEEGVDAGCVADLSLDAAHTHPCSHSQHGNSPAHTAPATERDLDLILQLEEDQSPEEWEEQVHLV</sequence>
<evidence type="ECO:0000313" key="20">
    <source>
        <dbReference type="Ensembl" id="ENSSAUP00010012458.1"/>
    </source>
</evidence>
<dbReference type="SUPFAM" id="SSF48403">
    <property type="entry name" value="Ankyrin repeat"/>
    <property type="match status" value="1"/>
</dbReference>
<dbReference type="PROSITE" id="PS50088">
    <property type="entry name" value="ANK_REPEAT"/>
    <property type="match status" value="1"/>
</dbReference>
<feature type="region of interest" description="Disordered" evidence="17">
    <location>
        <begin position="1218"/>
        <end position="1239"/>
    </location>
</feature>
<dbReference type="Gene3D" id="1.20.120.1750">
    <property type="match status" value="1"/>
</dbReference>
<evidence type="ECO:0000256" key="12">
    <source>
        <dbReference type="ARBA" id="ARBA00023054"/>
    </source>
</evidence>
<dbReference type="PROSITE" id="PS51873">
    <property type="entry name" value="TRIAD"/>
    <property type="match status" value="1"/>
</dbReference>
<feature type="region of interest" description="Disordered" evidence="17">
    <location>
        <begin position="1115"/>
        <end position="1196"/>
    </location>
</feature>
<proteinExistence type="inferred from homology"/>
<evidence type="ECO:0000259" key="18">
    <source>
        <dbReference type="PROSITE" id="PS50089"/>
    </source>
</evidence>
<evidence type="ECO:0000256" key="5">
    <source>
        <dbReference type="ARBA" id="ARBA00022679"/>
    </source>
</evidence>
<feature type="coiled-coil region" evidence="16">
    <location>
        <begin position="566"/>
        <end position="627"/>
    </location>
</feature>
<evidence type="ECO:0000256" key="9">
    <source>
        <dbReference type="ARBA" id="ARBA00022786"/>
    </source>
</evidence>
<keyword evidence="8 15" id="KW-0863">Zinc-finger</keyword>
<evidence type="ECO:0000256" key="3">
    <source>
        <dbReference type="ARBA" id="ARBA00008278"/>
    </source>
</evidence>
<reference evidence="20" key="1">
    <citation type="submission" date="2021-04" db="EMBL/GenBank/DDBJ databases">
        <authorList>
            <consortium name="Wellcome Sanger Institute Data Sharing"/>
        </authorList>
    </citation>
    <scope>NUCLEOTIDE SEQUENCE [LARGE SCALE GENOMIC DNA]</scope>
</reference>
<keyword evidence="5" id="KW-0808">Transferase</keyword>
<dbReference type="FunFam" id="3.30.40.10:FF:000129">
    <property type="entry name" value="RBR-type E3 ubiquitin transferase"/>
    <property type="match status" value="1"/>
</dbReference>
<dbReference type="AlphaFoldDB" id="A0A671UF52"/>
<dbReference type="Gene3D" id="3.30.40.10">
    <property type="entry name" value="Zinc/RING finger domain, C3HC4 (zinc finger)"/>
    <property type="match status" value="1"/>
</dbReference>
<evidence type="ECO:0000256" key="6">
    <source>
        <dbReference type="ARBA" id="ARBA00022723"/>
    </source>
</evidence>
<feature type="domain" description="RING-type" evidence="18">
    <location>
        <begin position="330"/>
        <end position="376"/>
    </location>
</feature>
<dbReference type="CDD" id="cd20346">
    <property type="entry name" value="BRcat_RBR_ANKIB1"/>
    <property type="match status" value="1"/>
</dbReference>
<dbReference type="Pfam" id="PF01485">
    <property type="entry name" value="IBR"/>
    <property type="match status" value="1"/>
</dbReference>
<dbReference type="PROSITE" id="PS50330">
    <property type="entry name" value="UIM"/>
    <property type="match status" value="1"/>
</dbReference>
<reference evidence="20" key="3">
    <citation type="submission" date="2025-09" db="UniProtKB">
        <authorList>
            <consortium name="Ensembl"/>
        </authorList>
    </citation>
    <scope>IDENTIFICATION</scope>
</reference>
<feature type="repeat" description="ANK" evidence="14">
    <location>
        <begin position="146"/>
        <end position="178"/>
    </location>
</feature>
<dbReference type="CDD" id="cd16774">
    <property type="entry name" value="RING-HC_RBR_ANKIB1"/>
    <property type="match status" value="1"/>
</dbReference>
<evidence type="ECO:0000256" key="13">
    <source>
        <dbReference type="ARBA" id="ARBA00069741"/>
    </source>
</evidence>
<dbReference type="Pfam" id="PF22191">
    <property type="entry name" value="IBR_1"/>
    <property type="match status" value="1"/>
</dbReference>
<evidence type="ECO:0000256" key="16">
    <source>
        <dbReference type="SAM" id="Coils"/>
    </source>
</evidence>
<evidence type="ECO:0000313" key="21">
    <source>
        <dbReference type="Proteomes" id="UP000472265"/>
    </source>
</evidence>
<dbReference type="GO" id="GO:0008270">
    <property type="term" value="F:zinc ion binding"/>
    <property type="evidence" value="ECO:0007669"/>
    <property type="project" value="UniProtKB-KW"/>
</dbReference>
<feature type="region of interest" description="Disordered" evidence="17">
    <location>
        <begin position="1067"/>
        <end position="1088"/>
    </location>
</feature>
<dbReference type="InterPro" id="IPR003903">
    <property type="entry name" value="UIM_dom"/>
</dbReference>
<accession>A0A671UF52</accession>